<organism evidence="1 2">
    <name type="scientific">Candidatus Scatosoma pullistercoris</name>
    <dbReference type="NCBI Taxonomy" id="2840934"/>
    <lineage>
        <taxon>Bacteria</taxon>
        <taxon>Bacillati</taxon>
        <taxon>Bacillota</taxon>
        <taxon>Clostridia</taxon>
        <taxon>Candidatus Scatosoma</taxon>
    </lineage>
</organism>
<comment type="caution">
    <text evidence="1">The sequence shown here is derived from an EMBL/GenBank/DDBJ whole genome shotgun (WGS) entry which is preliminary data.</text>
</comment>
<accession>A0A9D1SGK4</accession>
<reference evidence="1" key="2">
    <citation type="journal article" date="2021" name="PeerJ">
        <title>Extensive microbial diversity within the chicken gut microbiome revealed by metagenomics and culture.</title>
        <authorList>
            <person name="Gilroy R."/>
            <person name="Ravi A."/>
            <person name="Getino M."/>
            <person name="Pursley I."/>
            <person name="Horton D.L."/>
            <person name="Alikhan N.F."/>
            <person name="Baker D."/>
            <person name="Gharbi K."/>
            <person name="Hall N."/>
            <person name="Watson M."/>
            <person name="Adriaenssens E.M."/>
            <person name="Foster-Nyarko E."/>
            <person name="Jarju S."/>
            <person name="Secka A."/>
            <person name="Antonio M."/>
            <person name="Oren A."/>
            <person name="Chaudhuri R.R."/>
            <person name="La Ragione R."/>
            <person name="Hildebrand F."/>
            <person name="Pallen M.J."/>
        </authorList>
    </citation>
    <scope>NUCLEOTIDE SEQUENCE</scope>
    <source>
        <strain evidence="1">11687</strain>
    </source>
</reference>
<proteinExistence type="predicted"/>
<dbReference type="Proteomes" id="UP000824081">
    <property type="component" value="Unassembled WGS sequence"/>
</dbReference>
<dbReference type="AlphaFoldDB" id="A0A9D1SGK4"/>
<evidence type="ECO:0000313" key="1">
    <source>
        <dbReference type="EMBL" id="HIU58823.1"/>
    </source>
</evidence>
<name>A0A9D1SGK4_9FIRM</name>
<sequence length="101" mass="11405">MHLLKITPDCVPEPEEDSFVFGAGKVQGARLGKNGNCLLVEGAKRFKLYTEQTDLLRILEGNGHFKWKQGETDFRPGDCFEAEKLGEYEVNGSEKFLVVRK</sequence>
<dbReference type="EMBL" id="DVMZ01000053">
    <property type="protein sequence ID" value="HIU58823.1"/>
    <property type="molecule type" value="Genomic_DNA"/>
</dbReference>
<reference evidence="1" key="1">
    <citation type="submission" date="2020-10" db="EMBL/GenBank/DDBJ databases">
        <authorList>
            <person name="Gilroy R."/>
        </authorList>
    </citation>
    <scope>NUCLEOTIDE SEQUENCE</scope>
    <source>
        <strain evidence="1">11687</strain>
    </source>
</reference>
<evidence type="ECO:0000313" key="2">
    <source>
        <dbReference type="Proteomes" id="UP000824081"/>
    </source>
</evidence>
<gene>
    <name evidence="1" type="ORF">IAC57_01855</name>
</gene>
<protein>
    <submittedName>
        <fullName evidence="1">Uncharacterized protein</fullName>
    </submittedName>
</protein>